<dbReference type="AlphaFoldDB" id="E2B7K9"/>
<dbReference type="InParanoid" id="E2B7K9"/>
<name>E2B7K9_HARSA</name>
<proteinExistence type="predicted"/>
<dbReference type="EMBL" id="GL446189">
    <property type="protein sequence ID" value="EFN88322.1"/>
    <property type="molecule type" value="Genomic_DNA"/>
</dbReference>
<accession>E2B7K9</accession>
<keyword evidence="3" id="KW-1185">Reference proteome</keyword>
<protein>
    <submittedName>
        <fullName evidence="2">Uncharacterized protein</fullName>
    </submittedName>
</protein>
<feature type="compositionally biased region" description="Basic residues" evidence="1">
    <location>
        <begin position="258"/>
        <end position="271"/>
    </location>
</feature>
<feature type="region of interest" description="Disordered" evidence="1">
    <location>
        <begin position="254"/>
        <end position="281"/>
    </location>
</feature>
<dbReference type="Proteomes" id="UP000008237">
    <property type="component" value="Unassembled WGS sequence"/>
</dbReference>
<evidence type="ECO:0000313" key="2">
    <source>
        <dbReference type="EMBL" id="EFN88322.1"/>
    </source>
</evidence>
<organism evidence="3">
    <name type="scientific">Harpegnathos saltator</name>
    <name type="common">Jerdon's jumping ant</name>
    <dbReference type="NCBI Taxonomy" id="610380"/>
    <lineage>
        <taxon>Eukaryota</taxon>
        <taxon>Metazoa</taxon>
        <taxon>Ecdysozoa</taxon>
        <taxon>Arthropoda</taxon>
        <taxon>Hexapoda</taxon>
        <taxon>Insecta</taxon>
        <taxon>Pterygota</taxon>
        <taxon>Neoptera</taxon>
        <taxon>Endopterygota</taxon>
        <taxon>Hymenoptera</taxon>
        <taxon>Apocrita</taxon>
        <taxon>Aculeata</taxon>
        <taxon>Formicoidea</taxon>
        <taxon>Formicidae</taxon>
        <taxon>Ponerinae</taxon>
        <taxon>Ponerini</taxon>
        <taxon>Harpegnathos</taxon>
    </lineage>
</organism>
<evidence type="ECO:0000256" key="1">
    <source>
        <dbReference type="SAM" id="MobiDB-lite"/>
    </source>
</evidence>
<gene>
    <name evidence="2" type="ORF">EAI_09098</name>
</gene>
<sequence length="295" mass="33652">MVCGQILDKFVRYMGKHTSHHIVLNLYLNGFELSTPAISRTLTINYEDCNPPQRYRFNEALDRQLNRFVHHAIEHAKDYFALFLKTVLLLEGTSDSGKSEFVSEVLRPIFSSVLSGTLSKATLRQGRGRYSPGADINPECAKRRLLTTLNVFNAFRNMTEVTDKLMLRFVDYWYSYVDDATCSLRNLSVTDFTNVIRNRRVDASLGHACYMCMTQFLCINSIGKLCPKLHQMQSSRLYESKEFTETASAIAKRSTERVHKRNGTSLKRKRPSATAMSSSVVAPMNESVNDARFSR</sequence>
<reference evidence="2 3" key="1">
    <citation type="journal article" date="2010" name="Science">
        <title>Genomic comparison of the ants Camponotus floridanus and Harpegnathos saltator.</title>
        <authorList>
            <person name="Bonasio R."/>
            <person name="Zhang G."/>
            <person name="Ye C."/>
            <person name="Mutti N.S."/>
            <person name="Fang X."/>
            <person name="Qin N."/>
            <person name="Donahue G."/>
            <person name="Yang P."/>
            <person name="Li Q."/>
            <person name="Li C."/>
            <person name="Zhang P."/>
            <person name="Huang Z."/>
            <person name="Berger S.L."/>
            <person name="Reinberg D."/>
            <person name="Wang J."/>
            <person name="Liebig J."/>
        </authorList>
    </citation>
    <scope>NUCLEOTIDE SEQUENCE [LARGE SCALE GENOMIC DNA]</scope>
    <source>
        <strain evidence="2 3">R22 G/1</strain>
    </source>
</reference>
<evidence type="ECO:0000313" key="3">
    <source>
        <dbReference type="Proteomes" id="UP000008237"/>
    </source>
</evidence>